<protein>
    <submittedName>
        <fullName evidence="1">Uncharacterized protein</fullName>
    </submittedName>
</protein>
<accession>A0AAV5TBX9</accession>
<evidence type="ECO:0000313" key="1">
    <source>
        <dbReference type="EMBL" id="GMS93071.1"/>
    </source>
</evidence>
<comment type="caution">
    <text evidence="1">The sequence shown here is derived from an EMBL/GenBank/DDBJ whole genome shotgun (WGS) entry which is preliminary data.</text>
</comment>
<evidence type="ECO:0000313" key="2">
    <source>
        <dbReference type="Proteomes" id="UP001432027"/>
    </source>
</evidence>
<dbReference type="EMBL" id="BTSX01000004">
    <property type="protein sequence ID" value="GMS93071.1"/>
    <property type="molecule type" value="Genomic_DNA"/>
</dbReference>
<sequence>IYNIISVKCFAGAQNAAQTEPDKKLKKVITHALDTLTDLALDVLVEMTDEQLDRVVNEYFNGSCESLKSLFQRL</sequence>
<keyword evidence="2" id="KW-1185">Reference proteome</keyword>
<name>A0AAV5TBX9_9BILA</name>
<dbReference type="Proteomes" id="UP001432027">
    <property type="component" value="Unassembled WGS sequence"/>
</dbReference>
<feature type="non-terminal residue" evidence="1">
    <location>
        <position position="1"/>
    </location>
</feature>
<proteinExistence type="predicted"/>
<dbReference type="AlphaFoldDB" id="A0AAV5TBX9"/>
<reference evidence="1" key="1">
    <citation type="submission" date="2023-10" db="EMBL/GenBank/DDBJ databases">
        <title>Genome assembly of Pristionchus species.</title>
        <authorList>
            <person name="Yoshida K."/>
            <person name="Sommer R.J."/>
        </authorList>
    </citation>
    <scope>NUCLEOTIDE SEQUENCE</scope>
    <source>
        <strain evidence="1">RS0144</strain>
    </source>
</reference>
<gene>
    <name evidence="1" type="ORF">PENTCL1PPCAC_15246</name>
</gene>
<organism evidence="1 2">
    <name type="scientific">Pristionchus entomophagus</name>
    <dbReference type="NCBI Taxonomy" id="358040"/>
    <lineage>
        <taxon>Eukaryota</taxon>
        <taxon>Metazoa</taxon>
        <taxon>Ecdysozoa</taxon>
        <taxon>Nematoda</taxon>
        <taxon>Chromadorea</taxon>
        <taxon>Rhabditida</taxon>
        <taxon>Rhabditina</taxon>
        <taxon>Diplogasteromorpha</taxon>
        <taxon>Diplogasteroidea</taxon>
        <taxon>Neodiplogasteridae</taxon>
        <taxon>Pristionchus</taxon>
    </lineage>
</organism>